<organism evidence="6 7">
    <name type="scientific">Penaeus vannamei</name>
    <name type="common">Whiteleg shrimp</name>
    <name type="synonym">Litopenaeus vannamei</name>
    <dbReference type="NCBI Taxonomy" id="6689"/>
    <lineage>
        <taxon>Eukaryota</taxon>
        <taxon>Metazoa</taxon>
        <taxon>Ecdysozoa</taxon>
        <taxon>Arthropoda</taxon>
        <taxon>Crustacea</taxon>
        <taxon>Multicrustacea</taxon>
        <taxon>Malacostraca</taxon>
        <taxon>Eumalacostraca</taxon>
        <taxon>Eucarida</taxon>
        <taxon>Decapoda</taxon>
        <taxon>Dendrobranchiata</taxon>
        <taxon>Penaeoidea</taxon>
        <taxon>Penaeidae</taxon>
        <taxon>Penaeus</taxon>
    </lineage>
</organism>
<keyword evidence="7" id="KW-1185">Reference proteome</keyword>
<evidence type="ECO:0000256" key="5">
    <source>
        <dbReference type="SAM" id="Phobius"/>
    </source>
</evidence>
<dbReference type="InterPro" id="IPR036259">
    <property type="entry name" value="MFS_trans_sf"/>
</dbReference>
<feature type="transmembrane region" description="Helical" evidence="5">
    <location>
        <begin position="77"/>
        <end position="97"/>
    </location>
</feature>
<dbReference type="InterPro" id="IPR011701">
    <property type="entry name" value="MFS"/>
</dbReference>
<comment type="caution">
    <text evidence="6">The sequence shown here is derived from an EMBL/GenBank/DDBJ whole genome shotgun (WGS) entry which is preliminary data.</text>
</comment>
<dbReference type="GO" id="GO:0022857">
    <property type="term" value="F:transmembrane transporter activity"/>
    <property type="evidence" value="ECO:0007669"/>
    <property type="project" value="InterPro"/>
</dbReference>
<feature type="transmembrane region" description="Helical" evidence="5">
    <location>
        <begin position="179"/>
        <end position="196"/>
    </location>
</feature>
<dbReference type="GO" id="GO:0016020">
    <property type="term" value="C:membrane"/>
    <property type="evidence" value="ECO:0007669"/>
    <property type="project" value="UniProtKB-SubCell"/>
</dbReference>
<evidence type="ECO:0000256" key="1">
    <source>
        <dbReference type="ARBA" id="ARBA00004141"/>
    </source>
</evidence>
<evidence type="ECO:0000256" key="4">
    <source>
        <dbReference type="ARBA" id="ARBA00023136"/>
    </source>
</evidence>
<dbReference type="PANTHER" id="PTHR23507">
    <property type="entry name" value="ZGC:174356"/>
    <property type="match status" value="1"/>
</dbReference>
<evidence type="ECO:0000313" key="7">
    <source>
        <dbReference type="Proteomes" id="UP000283509"/>
    </source>
</evidence>
<dbReference type="EMBL" id="QCYY01002523">
    <property type="protein sequence ID" value="ROT69738.1"/>
    <property type="molecule type" value="Genomic_DNA"/>
</dbReference>
<feature type="transmembrane region" description="Helical" evidence="5">
    <location>
        <begin position="443"/>
        <end position="461"/>
    </location>
</feature>
<dbReference type="PANTHER" id="PTHR23507:SF1">
    <property type="entry name" value="FI18259P1-RELATED"/>
    <property type="match status" value="1"/>
</dbReference>
<dbReference type="Gene3D" id="1.20.1250.20">
    <property type="entry name" value="MFS general substrate transporter like domains"/>
    <property type="match status" value="1"/>
</dbReference>
<dbReference type="SUPFAM" id="SSF103473">
    <property type="entry name" value="MFS general substrate transporter"/>
    <property type="match status" value="1"/>
</dbReference>
<dbReference type="AlphaFoldDB" id="A0A423T0D7"/>
<sequence>MAAGEMAPAVLKALRAVSVEPVMLVDGACNQAMLLFIENVQMNKICSVNLGFPDQVCNNLSAHPEEDVLVQREFSLFAFYNSIIMSAIPLIFVLFMGAWSDKYGRKIPLLWTLIGHVLHAGGYLLCNWQTSWPVEVIYFVTFLEALGGANVGLLSTVTSYVSDICSENTRTSRVSTAHSLWYLGGPVGTLVGALVIKDSGYNLALLLVLLAYLSAVLYVVFVIKESHGPFAKTASQAHGSAKQEPSPDSKEVSKLRMASDFFNWRRVVESFKTAFRQREGNTRMVIMAMLLSNMLRRIARGFFMYMFVRRVLSWKATDYGYWVTYRNLLAAIGSLFLVPILTKMLSATDASLAAVGALSTLGEYTCYSLVSGVAQTFLMWLGPPIGIISNALVIAIRSMSTKLVSKEEKGRISAVMAATNGLMPMVAYAAYSPIYYTTVDTLPAAQFFFGASLNVLIIIIFM</sequence>
<feature type="transmembrane region" description="Helical" evidence="5">
    <location>
        <begin position="377"/>
        <end position="400"/>
    </location>
</feature>
<name>A0A423T0D7_PENVA</name>
<evidence type="ECO:0000313" key="6">
    <source>
        <dbReference type="EMBL" id="ROT69738.1"/>
    </source>
</evidence>
<protein>
    <submittedName>
        <fullName evidence="6">Proton-coupled folate transporter</fullName>
    </submittedName>
</protein>
<dbReference type="OrthoDB" id="6360984at2759"/>
<dbReference type="Proteomes" id="UP000283509">
    <property type="component" value="Unassembled WGS sequence"/>
</dbReference>
<reference evidence="6 7" key="2">
    <citation type="submission" date="2019-01" db="EMBL/GenBank/DDBJ databases">
        <title>The decoding of complex shrimp genome reveals the adaptation for benthos swimmer, frequently molting mechanism and breeding impact on genome.</title>
        <authorList>
            <person name="Sun Y."/>
            <person name="Gao Y."/>
            <person name="Yu Y."/>
        </authorList>
    </citation>
    <scope>NUCLEOTIDE SEQUENCE [LARGE SCALE GENOMIC DNA]</scope>
    <source>
        <tissue evidence="6">Muscle</tissue>
    </source>
</reference>
<gene>
    <name evidence="6" type="ORF">C7M84_012041</name>
</gene>
<comment type="subcellular location">
    <subcellularLocation>
        <location evidence="1">Membrane</location>
        <topology evidence="1">Multi-pass membrane protein</topology>
    </subcellularLocation>
</comment>
<feature type="transmembrane region" description="Helical" evidence="5">
    <location>
        <begin position="109"/>
        <end position="130"/>
    </location>
</feature>
<feature type="transmembrane region" description="Helical" evidence="5">
    <location>
        <begin position="412"/>
        <end position="431"/>
    </location>
</feature>
<feature type="transmembrane region" description="Helical" evidence="5">
    <location>
        <begin position="136"/>
        <end position="158"/>
    </location>
</feature>
<evidence type="ECO:0000256" key="2">
    <source>
        <dbReference type="ARBA" id="ARBA00022692"/>
    </source>
</evidence>
<feature type="transmembrane region" description="Helical" evidence="5">
    <location>
        <begin position="319"/>
        <end position="338"/>
    </location>
</feature>
<accession>A0A423T0D7</accession>
<reference evidence="6 7" key="1">
    <citation type="submission" date="2018-04" db="EMBL/GenBank/DDBJ databases">
        <authorList>
            <person name="Zhang X."/>
            <person name="Yuan J."/>
            <person name="Li F."/>
            <person name="Xiang J."/>
        </authorList>
    </citation>
    <scope>NUCLEOTIDE SEQUENCE [LARGE SCALE GENOMIC DNA]</scope>
    <source>
        <tissue evidence="6">Muscle</tissue>
    </source>
</reference>
<evidence type="ECO:0000256" key="3">
    <source>
        <dbReference type="ARBA" id="ARBA00022989"/>
    </source>
</evidence>
<keyword evidence="4 5" id="KW-0472">Membrane</keyword>
<keyword evidence="2 5" id="KW-0812">Transmembrane</keyword>
<feature type="transmembrane region" description="Helical" evidence="5">
    <location>
        <begin position="202"/>
        <end position="223"/>
    </location>
</feature>
<keyword evidence="3 5" id="KW-1133">Transmembrane helix</keyword>
<proteinExistence type="predicted"/>
<dbReference type="Pfam" id="PF07690">
    <property type="entry name" value="MFS_1"/>
    <property type="match status" value="1"/>
</dbReference>